<comment type="caution">
    <text evidence="1">The sequence shown here is derived from an EMBL/GenBank/DDBJ whole genome shotgun (WGS) entry which is preliminary data.</text>
</comment>
<organism evidence="1 2">
    <name type="scientific">Cichorium intybus</name>
    <name type="common">Chicory</name>
    <dbReference type="NCBI Taxonomy" id="13427"/>
    <lineage>
        <taxon>Eukaryota</taxon>
        <taxon>Viridiplantae</taxon>
        <taxon>Streptophyta</taxon>
        <taxon>Embryophyta</taxon>
        <taxon>Tracheophyta</taxon>
        <taxon>Spermatophyta</taxon>
        <taxon>Magnoliopsida</taxon>
        <taxon>eudicotyledons</taxon>
        <taxon>Gunneridae</taxon>
        <taxon>Pentapetalae</taxon>
        <taxon>asterids</taxon>
        <taxon>campanulids</taxon>
        <taxon>Asterales</taxon>
        <taxon>Asteraceae</taxon>
        <taxon>Cichorioideae</taxon>
        <taxon>Cichorieae</taxon>
        <taxon>Cichoriinae</taxon>
        <taxon>Cichorium</taxon>
    </lineage>
</organism>
<name>A0ACB9HCN5_CICIN</name>
<gene>
    <name evidence="1" type="ORF">L2E82_06828</name>
</gene>
<accession>A0ACB9HCN5</accession>
<dbReference type="Proteomes" id="UP001055811">
    <property type="component" value="Linkage Group LG01"/>
</dbReference>
<proteinExistence type="predicted"/>
<sequence>MVAGFDNADSPCYSFGKIRPALTCIPAPRLCKDRSKYLFWDEYHPSDSANEMIADELIRKLRFKTINQTNGASPSPTTAPAQSDD</sequence>
<protein>
    <submittedName>
        <fullName evidence="1">Uncharacterized protein</fullName>
    </submittedName>
</protein>
<evidence type="ECO:0000313" key="2">
    <source>
        <dbReference type="Proteomes" id="UP001055811"/>
    </source>
</evidence>
<dbReference type="EMBL" id="CM042009">
    <property type="protein sequence ID" value="KAI3792935.1"/>
    <property type="molecule type" value="Genomic_DNA"/>
</dbReference>
<keyword evidence="2" id="KW-1185">Reference proteome</keyword>
<reference evidence="2" key="1">
    <citation type="journal article" date="2022" name="Mol. Ecol. Resour.">
        <title>The genomes of chicory, endive, great burdock and yacon provide insights into Asteraceae palaeo-polyploidization history and plant inulin production.</title>
        <authorList>
            <person name="Fan W."/>
            <person name="Wang S."/>
            <person name="Wang H."/>
            <person name="Wang A."/>
            <person name="Jiang F."/>
            <person name="Liu H."/>
            <person name="Zhao H."/>
            <person name="Xu D."/>
            <person name="Zhang Y."/>
        </authorList>
    </citation>
    <scope>NUCLEOTIDE SEQUENCE [LARGE SCALE GENOMIC DNA]</scope>
    <source>
        <strain evidence="2">cv. Punajuju</strain>
    </source>
</reference>
<reference evidence="1 2" key="2">
    <citation type="journal article" date="2022" name="Mol. Ecol. Resour.">
        <title>The genomes of chicory, endive, great burdock and yacon provide insights into Asteraceae paleo-polyploidization history and plant inulin production.</title>
        <authorList>
            <person name="Fan W."/>
            <person name="Wang S."/>
            <person name="Wang H."/>
            <person name="Wang A."/>
            <person name="Jiang F."/>
            <person name="Liu H."/>
            <person name="Zhao H."/>
            <person name="Xu D."/>
            <person name="Zhang Y."/>
        </authorList>
    </citation>
    <scope>NUCLEOTIDE SEQUENCE [LARGE SCALE GENOMIC DNA]</scope>
    <source>
        <strain evidence="2">cv. Punajuju</strain>
        <tissue evidence="1">Leaves</tissue>
    </source>
</reference>
<evidence type="ECO:0000313" key="1">
    <source>
        <dbReference type="EMBL" id="KAI3792935.1"/>
    </source>
</evidence>